<feature type="transmembrane region" description="Helical" evidence="1">
    <location>
        <begin position="178"/>
        <end position="205"/>
    </location>
</feature>
<organism evidence="2 3">
    <name type="scientific">Globodera rostochiensis</name>
    <name type="common">Golden nematode worm</name>
    <name type="synonym">Heterodera rostochiensis</name>
    <dbReference type="NCBI Taxonomy" id="31243"/>
    <lineage>
        <taxon>Eukaryota</taxon>
        <taxon>Metazoa</taxon>
        <taxon>Ecdysozoa</taxon>
        <taxon>Nematoda</taxon>
        <taxon>Chromadorea</taxon>
        <taxon>Rhabditida</taxon>
        <taxon>Tylenchina</taxon>
        <taxon>Tylenchomorpha</taxon>
        <taxon>Tylenchoidea</taxon>
        <taxon>Heteroderidae</taxon>
        <taxon>Heteroderinae</taxon>
        <taxon>Globodera</taxon>
    </lineage>
</organism>
<keyword evidence="1" id="KW-1133">Transmembrane helix</keyword>
<dbReference type="Gene3D" id="1.20.1070.10">
    <property type="entry name" value="Rhodopsin 7-helix transmembrane proteins"/>
    <property type="match status" value="1"/>
</dbReference>
<dbReference type="PANTHER" id="PTHR22943:SF248">
    <property type="entry name" value="SEVEN TM RECEPTOR"/>
    <property type="match status" value="1"/>
</dbReference>
<protein>
    <submittedName>
        <fullName evidence="3">Gustatory receptor</fullName>
    </submittedName>
</protein>
<dbReference type="PANTHER" id="PTHR22943">
    <property type="entry name" value="7-TRANSMEMBRANE DOMAIN RECEPTOR C.ELEGANS"/>
    <property type="match status" value="1"/>
</dbReference>
<dbReference type="Pfam" id="PF10317">
    <property type="entry name" value="7TM_GPCR_Srd"/>
    <property type="match status" value="1"/>
</dbReference>
<dbReference type="SUPFAM" id="SSF81321">
    <property type="entry name" value="Family A G protein-coupled receptor-like"/>
    <property type="match status" value="1"/>
</dbReference>
<keyword evidence="1" id="KW-0472">Membrane</keyword>
<dbReference type="Proteomes" id="UP000887572">
    <property type="component" value="Unplaced"/>
</dbReference>
<feature type="transmembrane region" description="Helical" evidence="1">
    <location>
        <begin position="267"/>
        <end position="288"/>
    </location>
</feature>
<feature type="transmembrane region" description="Helical" evidence="1">
    <location>
        <begin position="7"/>
        <end position="30"/>
    </location>
</feature>
<accession>A0A914HSS7</accession>
<proteinExistence type="predicted"/>
<dbReference type="AlphaFoldDB" id="A0A914HSS7"/>
<name>A0A914HSS7_GLORO</name>
<dbReference type="WBParaSite" id="Gr19_v10_g3633.t1">
    <property type="protein sequence ID" value="Gr19_v10_g3633.t1"/>
    <property type="gene ID" value="Gr19_v10_g3633"/>
</dbReference>
<keyword evidence="1" id="KW-0812">Transmembrane</keyword>
<evidence type="ECO:0000313" key="2">
    <source>
        <dbReference type="Proteomes" id="UP000887572"/>
    </source>
</evidence>
<dbReference type="InterPro" id="IPR019421">
    <property type="entry name" value="7TM_GPCR_serpentine_rcpt_Srd"/>
</dbReference>
<feature type="transmembrane region" description="Helical" evidence="1">
    <location>
        <begin position="232"/>
        <end position="255"/>
    </location>
</feature>
<reference evidence="3" key="1">
    <citation type="submission" date="2022-11" db="UniProtKB">
        <authorList>
            <consortium name="WormBaseParasite"/>
        </authorList>
    </citation>
    <scope>IDENTIFICATION</scope>
</reference>
<sequence length="331" mass="38330">MSLPIRLIISLSAYSSFIFGTLFNSILLFLAKRHSTGELKSYRWVLFYFGLLNYTLLGIQTVGQQMFFMTKSQVSYNFVLGLAARLPSIYWYVGIYCLYVYCATLHGASLAIQIFDRYFVICRSDNKKQRRYFVWMAIALFFDDKRTTTQLLGDDDIFSEQDNGQMAFFLETSTKQNILVCIFYTCTICGSVLMYCAIIFCIYRLRTLIYENMLRVSNIRSNEMMKQILNNMLIQAFVPFYCVSIGLLCILFQLIGNYSSVLLQLEMLAFVPLHWLPVLNPLVTVLTIQDYRTALVTILKCGRKNNQITTVSLKPTLFVMVNSITMRLNQH</sequence>
<feature type="transmembrane region" description="Helical" evidence="1">
    <location>
        <begin position="98"/>
        <end position="120"/>
    </location>
</feature>
<keyword evidence="2" id="KW-1185">Reference proteome</keyword>
<evidence type="ECO:0000256" key="1">
    <source>
        <dbReference type="SAM" id="Phobius"/>
    </source>
</evidence>
<feature type="transmembrane region" description="Helical" evidence="1">
    <location>
        <begin position="42"/>
        <end position="62"/>
    </location>
</feature>
<evidence type="ECO:0000313" key="3">
    <source>
        <dbReference type="WBParaSite" id="Gr19_v10_g3633.t1"/>
    </source>
</evidence>